<reference evidence="2 3" key="2">
    <citation type="journal article" date="2022" name="Mar. Drugs">
        <title>Bioassay-Guided Fractionation Leads to the Detection of Cholic Acid Generated by the Rare Thalassomonas sp.</title>
        <authorList>
            <person name="Pheiffer F."/>
            <person name="Schneider Y.K."/>
            <person name="Hansen E.H."/>
            <person name="Andersen J.H."/>
            <person name="Isaksson J."/>
            <person name="Busche T."/>
            <person name="R C."/>
            <person name="Kalinowski J."/>
            <person name="Zyl L.V."/>
            <person name="Trindade M."/>
        </authorList>
    </citation>
    <scope>NUCLEOTIDE SEQUENCE [LARGE SCALE GENOMIC DNA]</scope>
    <source>
        <strain evidence="2 3">XOM25</strain>
    </source>
</reference>
<proteinExistence type="predicted"/>
<keyword evidence="1" id="KW-0732">Signal</keyword>
<gene>
    <name evidence="2" type="ORF">SG34_004000</name>
</gene>
<sequence length="68" mass="7324">MNNKFKKAVFALAIGVSAGAWAVPSASICDNWCRQCVAAGDEECSRWYSGFCHTARGITCHPKGAFEP</sequence>
<reference evidence="2 3" key="1">
    <citation type="journal article" date="2015" name="Genome Announc.">
        <title>Draft Genome Sequences of Marine Isolates of Thalassomonas viridans and Thalassomonas actiniarum.</title>
        <authorList>
            <person name="Olonade I."/>
            <person name="van Zyl L.J."/>
            <person name="Trindade M."/>
        </authorList>
    </citation>
    <scope>NUCLEOTIDE SEQUENCE [LARGE SCALE GENOMIC DNA]</scope>
    <source>
        <strain evidence="2 3">XOM25</strain>
    </source>
</reference>
<evidence type="ECO:0000256" key="1">
    <source>
        <dbReference type="SAM" id="SignalP"/>
    </source>
</evidence>
<dbReference type="InterPro" id="IPR018378">
    <property type="entry name" value="C-type_lectin_CS"/>
</dbReference>
<organism evidence="2 3">
    <name type="scientific">Thalassomonas viridans</name>
    <dbReference type="NCBI Taxonomy" id="137584"/>
    <lineage>
        <taxon>Bacteria</taxon>
        <taxon>Pseudomonadati</taxon>
        <taxon>Pseudomonadota</taxon>
        <taxon>Gammaproteobacteria</taxon>
        <taxon>Alteromonadales</taxon>
        <taxon>Colwelliaceae</taxon>
        <taxon>Thalassomonas</taxon>
    </lineage>
</organism>
<name>A0AAF0C873_9GAMM</name>
<dbReference type="KEGG" id="tvd:SG34_004000"/>
<dbReference type="AlphaFoldDB" id="A0AAF0C873"/>
<protein>
    <recommendedName>
        <fullName evidence="4">Lipoprotein</fullName>
    </recommendedName>
</protein>
<dbReference type="RefSeq" id="WP_044837686.1">
    <property type="nucleotide sequence ID" value="NZ_CP059733.1"/>
</dbReference>
<keyword evidence="3" id="KW-1185">Reference proteome</keyword>
<dbReference type="Proteomes" id="UP000032352">
    <property type="component" value="Chromosome"/>
</dbReference>
<feature type="chain" id="PRO_5042260458" description="Lipoprotein" evidence="1">
    <location>
        <begin position="23"/>
        <end position="68"/>
    </location>
</feature>
<dbReference type="PROSITE" id="PS00615">
    <property type="entry name" value="C_TYPE_LECTIN_1"/>
    <property type="match status" value="1"/>
</dbReference>
<evidence type="ECO:0008006" key="4">
    <source>
        <dbReference type="Google" id="ProtNLM"/>
    </source>
</evidence>
<dbReference type="EMBL" id="CP059733">
    <property type="protein sequence ID" value="WDE06102.1"/>
    <property type="molecule type" value="Genomic_DNA"/>
</dbReference>
<feature type="signal peptide" evidence="1">
    <location>
        <begin position="1"/>
        <end position="22"/>
    </location>
</feature>
<accession>A0AAF0C873</accession>
<evidence type="ECO:0000313" key="3">
    <source>
        <dbReference type="Proteomes" id="UP000032352"/>
    </source>
</evidence>
<evidence type="ECO:0000313" key="2">
    <source>
        <dbReference type="EMBL" id="WDE06102.1"/>
    </source>
</evidence>